<keyword evidence="11" id="KW-1185">Reference proteome</keyword>
<dbReference type="InterPro" id="IPR038765">
    <property type="entry name" value="Papain-like_cys_pep_sf"/>
</dbReference>
<dbReference type="Proteomes" id="UP001529421">
    <property type="component" value="Unassembled WGS sequence"/>
</dbReference>
<keyword evidence="4" id="KW-0378">Hydrolase</keyword>
<feature type="domain" description="NlpC/P60" evidence="9">
    <location>
        <begin position="289"/>
        <end position="408"/>
    </location>
</feature>
<feature type="compositionally biased region" description="Basic and acidic residues" evidence="7">
    <location>
        <begin position="150"/>
        <end position="165"/>
    </location>
</feature>
<proteinExistence type="inferred from homology"/>
<dbReference type="InterPro" id="IPR057309">
    <property type="entry name" value="PcsB_CC"/>
</dbReference>
<evidence type="ECO:0000256" key="8">
    <source>
        <dbReference type="SAM" id="SignalP"/>
    </source>
</evidence>
<evidence type="ECO:0000313" key="10">
    <source>
        <dbReference type="EMBL" id="MDM8273937.1"/>
    </source>
</evidence>
<reference evidence="11" key="1">
    <citation type="submission" date="2023-06" db="EMBL/GenBank/DDBJ databases">
        <title>Identification and characterization of horizontal gene transfer across gut microbiota members of farm animals based on homology search.</title>
        <authorList>
            <person name="Zeman M."/>
            <person name="Kubasova T."/>
            <person name="Jahodarova E."/>
            <person name="Nykrynova M."/>
            <person name="Rychlik I."/>
        </authorList>
    </citation>
    <scope>NUCLEOTIDE SEQUENCE [LARGE SCALE GENOMIC DNA]</scope>
    <source>
        <strain evidence="11">154_Feed</strain>
    </source>
</reference>
<gene>
    <name evidence="10" type="ORF">QUW28_00245</name>
</gene>
<comment type="similarity">
    <text evidence="1">Belongs to the peptidase C40 family.</text>
</comment>
<dbReference type="PROSITE" id="PS51935">
    <property type="entry name" value="NLPC_P60"/>
    <property type="match status" value="1"/>
</dbReference>
<evidence type="ECO:0000256" key="2">
    <source>
        <dbReference type="ARBA" id="ARBA00022670"/>
    </source>
</evidence>
<evidence type="ECO:0000256" key="7">
    <source>
        <dbReference type="SAM" id="MobiDB-lite"/>
    </source>
</evidence>
<dbReference type="PANTHER" id="PTHR47359:SF3">
    <property type="entry name" value="NLP_P60 DOMAIN-CONTAINING PROTEIN-RELATED"/>
    <property type="match status" value="1"/>
</dbReference>
<keyword evidence="2" id="KW-0645">Protease</keyword>
<keyword evidence="6" id="KW-0175">Coiled coil</keyword>
<organism evidence="10 11">
    <name type="scientific">Enorma phocaeensis</name>
    <dbReference type="NCBI Taxonomy" id="1871019"/>
    <lineage>
        <taxon>Bacteria</taxon>
        <taxon>Bacillati</taxon>
        <taxon>Actinomycetota</taxon>
        <taxon>Coriobacteriia</taxon>
        <taxon>Coriobacteriales</taxon>
        <taxon>Coriobacteriaceae</taxon>
        <taxon>Enorma</taxon>
    </lineage>
</organism>
<feature type="signal peptide" evidence="8">
    <location>
        <begin position="1"/>
        <end position="34"/>
    </location>
</feature>
<dbReference type="EMBL" id="JAUDDZ010000001">
    <property type="protein sequence ID" value="MDM8273937.1"/>
    <property type="molecule type" value="Genomic_DNA"/>
</dbReference>
<sequence length="408" mass="42429">MQRRRLGGSTARLSLVLALSGSLVLAGAPVAAFADPASDLAAAREQLSQIGSEYQSLQQDLREVTAQVEETQTKILETTDQLESAQSLLASNISSDYKSGGAKLAQVILGATSFDDLISRVFYMDKVSTAQADAIDDVRTLKTQLEEQQSEQKQRLADAQAKVDEQAANQQAAQDLVNSLSEEVRQQLETEAESDESLASGIKSAEDAETGVSDRPITGNGNAGNSNGSSDSTNDSNNSGNTGTDTPSGGNDNTPTTPDPEPPASNDNTDNSGGSGSNGSSGGGSNGGSPNYSSPISYALAMEGQPYVWGGDSLADGGFDCSGLVVYAYSCIGVSLPHSSGSLMNYCKKYGYFTTDISQLQYGDLVFWSGHVAFYVGNGMVFGATTFGQPAGYGQIGWYGTPLGGGRP</sequence>
<accession>A0ABT7V624</accession>
<dbReference type="Pfam" id="PF00877">
    <property type="entry name" value="NLPC_P60"/>
    <property type="match status" value="1"/>
</dbReference>
<protein>
    <submittedName>
        <fullName evidence="10">NlpC/P60 family protein</fullName>
    </submittedName>
</protein>
<evidence type="ECO:0000259" key="9">
    <source>
        <dbReference type="PROSITE" id="PS51935"/>
    </source>
</evidence>
<feature type="chain" id="PRO_5046707638" evidence="8">
    <location>
        <begin position="35"/>
        <end position="408"/>
    </location>
</feature>
<evidence type="ECO:0000313" key="11">
    <source>
        <dbReference type="Proteomes" id="UP001529421"/>
    </source>
</evidence>
<evidence type="ECO:0000256" key="3">
    <source>
        <dbReference type="ARBA" id="ARBA00022729"/>
    </source>
</evidence>
<evidence type="ECO:0000256" key="5">
    <source>
        <dbReference type="ARBA" id="ARBA00022807"/>
    </source>
</evidence>
<dbReference type="SUPFAM" id="SSF54001">
    <property type="entry name" value="Cysteine proteinases"/>
    <property type="match status" value="1"/>
</dbReference>
<dbReference type="Gene3D" id="3.90.1720.10">
    <property type="entry name" value="endopeptidase domain like (from Nostoc punctiforme)"/>
    <property type="match status" value="1"/>
</dbReference>
<evidence type="ECO:0000256" key="6">
    <source>
        <dbReference type="SAM" id="Coils"/>
    </source>
</evidence>
<feature type="coiled-coil region" evidence="6">
    <location>
        <begin position="40"/>
        <end position="88"/>
    </location>
</feature>
<feature type="compositionally biased region" description="Low complexity" evidence="7">
    <location>
        <begin position="218"/>
        <end position="256"/>
    </location>
</feature>
<comment type="caution">
    <text evidence="10">The sequence shown here is derived from an EMBL/GenBank/DDBJ whole genome shotgun (WGS) entry which is preliminary data.</text>
</comment>
<dbReference type="InterPro" id="IPR000064">
    <property type="entry name" value="NLP_P60_dom"/>
</dbReference>
<dbReference type="Gene3D" id="6.10.250.3150">
    <property type="match status" value="1"/>
</dbReference>
<evidence type="ECO:0000256" key="4">
    <source>
        <dbReference type="ARBA" id="ARBA00022801"/>
    </source>
</evidence>
<dbReference type="Pfam" id="PF24568">
    <property type="entry name" value="CC_PcsB"/>
    <property type="match status" value="1"/>
</dbReference>
<name>A0ABT7V624_9ACTN</name>
<feature type="compositionally biased region" description="Gly residues" evidence="7">
    <location>
        <begin position="273"/>
        <end position="287"/>
    </location>
</feature>
<feature type="region of interest" description="Disordered" evidence="7">
    <location>
        <begin position="186"/>
        <end position="290"/>
    </location>
</feature>
<dbReference type="RefSeq" id="WP_289543625.1">
    <property type="nucleotide sequence ID" value="NZ_JAUDDZ010000001.1"/>
</dbReference>
<keyword evidence="3 8" id="KW-0732">Signal</keyword>
<keyword evidence="5" id="KW-0788">Thiol protease</keyword>
<dbReference type="InterPro" id="IPR051794">
    <property type="entry name" value="PG_Endopeptidase_C40"/>
</dbReference>
<evidence type="ECO:0000256" key="1">
    <source>
        <dbReference type="ARBA" id="ARBA00007074"/>
    </source>
</evidence>
<dbReference type="PANTHER" id="PTHR47359">
    <property type="entry name" value="PEPTIDOGLYCAN DL-ENDOPEPTIDASE CWLO"/>
    <property type="match status" value="1"/>
</dbReference>
<feature type="region of interest" description="Disordered" evidence="7">
    <location>
        <begin position="149"/>
        <end position="174"/>
    </location>
</feature>